<name>A0A438EQD5_VITVI</name>
<sequence length="228" mass="24844">MASMWGLRGKLGLAKLERGKILLEFERLEEARKALKSGKVLVGGTPLRVEDWSPETGCVMEGEARSEAWVRIVGLPVSLWDRDILKRVGEECGGFLAVDTQTEKLEELQWARILVKVNGDELPSAVEIWVDERCYVLTLWWEIGPLLRIFPTDQSGKKAAVDVEVGGEAVTRAGKRVVEEGNDTSYEVMSQSADGTQRQSSGSGRPLGPIQGHDGMLGRTSGGGPVLG</sequence>
<protein>
    <recommendedName>
        <fullName evidence="2">DUF4283 domain-containing protein</fullName>
    </recommendedName>
</protein>
<comment type="caution">
    <text evidence="3">The sequence shown here is derived from an EMBL/GenBank/DDBJ whole genome shotgun (WGS) entry which is preliminary data.</text>
</comment>
<accession>A0A438EQD5</accession>
<evidence type="ECO:0000259" key="2">
    <source>
        <dbReference type="Pfam" id="PF14111"/>
    </source>
</evidence>
<dbReference type="Proteomes" id="UP000288805">
    <property type="component" value="Unassembled WGS sequence"/>
</dbReference>
<gene>
    <name evidence="3" type="ORF">CK203_091776</name>
</gene>
<evidence type="ECO:0000313" key="4">
    <source>
        <dbReference type="Proteomes" id="UP000288805"/>
    </source>
</evidence>
<evidence type="ECO:0000313" key="3">
    <source>
        <dbReference type="EMBL" id="RVW49941.1"/>
    </source>
</evidence>
<feature type="region of interest" description="Disordered" evidence="1">
    <location>
        <begin position="185"/>
        <end position="228"/>
    </location>
</feature>
<organism evidence="3 4">
    <name type="scientific">Vitis vinifera</name>
    <name type="common">Grape</name>
    <dbReference type="NCBI Taxonomy" id="29760"/>
    <lineage>
        <taxon>Eukaryota</taxon>
        <taxon>Viridiplantae</taxon>
        <taxon>Streptophyta</taxon>
        <taxon>Embryophyta</taxon>
        <taxon>Tracheophyta</taxon>
        <taxon>Spermatophyta</taxon>
        <taxon>Magnoliopsida</taxon>
        <taxon>eudicotyledons</taxon>
        <taxon>Gunneridae</taxon>
        <taxon>Pentapetalae</taxon>
        <taxon>rosids</taxon>
        <taxon>Vitales</taxon>
        <taxon>Vitaceae</taxon>
        <taxon>Viteae</taxon>
        <taxon>Vitis</taxon>
    </lineage>
</organism>
<dbReference type="PANTHER" id="PTHR34427">
    <property type="entry name" value="DUF4283 DOMAIN PROTEIN"/>
    <property type="match status" value="1"/>
</dbReference>
<dbReference type="InterPro" id="IPR025558">
    <property type="entry name" value="DUF4283"/>
</dbReference>
<reference evidence="3 4" key="1">
    <citation type="journal article" date="2018" name="PLoS Genet.">
        <title>Population sequencing reveals clonal diversity and ancestral inbreeding in the grapevine cultivar Chardonnay.</title>
        <authorList>
            <person name="Roach M.J."/>
            <person name="Johnson D.L."/>
            <person name="Bohlmann J."/>
            <person name="van Vuuren H.J."/>
            <person name="Jones S.J."/>
            <person name="Pretorius I.S."/>
            <person name="Schmidt S.A."/>
            <person name="Borneman A.R."/>
        </authorList>
    </citation>
    <scope>NUCLEOTIDE SEQUENCE [LARGE SCALE GENOMIC DNA]</scope>
    <source>
        <strain evidence="4">cv. Chardonnay</strain>
        <tissue evidence="3">Leaf</tissue>
    </source>
</reference>
<proteinExistence type="predicted"/>
<dbReference type="AlphaFoldDB" id="A0A438EQD5"/>
<feature type="compositionally biased region" description="Polar residues" evidence="1">
    <location>
        <begin position="185"/>
        <end position="203"/>
    </location>
</feature>
<dbReference type="Pfam" id="PF14111">
    <property type="entry name" value="DUF4283"/>
    <property type="match status" value="1"/>
</dbReference>
<dbReference type="PANTHER" id="PTHR34427:SF5">
    <property type="entry name" value="DUF4283 DOMAIN-CONTAINING PROTEIN"/>
    <property type="match status" value="1"/>
</dbReference>
<dbReference type="EMBL" id="QGNW01001216">
    <property type="protein sequence ID" value="RVW49941.1"/>
    <property type="molecule type" value="Genomic_DNA"/>
</dbReference>
<evidence type="ECO:0000256" key="1">
    <source>
        <dbReference type="SAM" id="MobiDB-lite"/>
    </source>
</evidence>
<feature type="domain" description="DUF4283" evidence="2">
    <location>
        <begin position="1"/>
        <end position="58"/>
    </location>
</feature>